<comment type="subcellular location">
    <subcellularLocation>
        <location evidence="1">Cell membrane</location>
        <topology evidence="1">Multi-pass membrane protein</topology>
    </subcellularLocation>
</comment>
<keyword evidence="2" id="KW-0813">Transport</keyword>
<feature type="transmembrane region" description="Helical" evidence="10">
    <location>
        <begin position="6"/>
        <end position="24"/>
    </location>
</feature>
<sequence>MTIARSICVGFLGTILLGTLLLLLPGSTVDGGFHPLIALFTSTSAVCVTGLAVVDTGTYFTFWGQLVILLLIQVGGLGYMTTNTFLLILIGRRVDLRQRVALQESFERPFGSGSRSLIRAIVWMTVIFELTGTIALLPLFADADLPLWQALFHSISAWNNAGFSLFPDSLTQYRGNAIANLVVPLLIISGGLGYQILLELFGWTKNLVERRQSRYGFSMHFKVATSTTVTLLVLGTLAFLLVDATGPQVPDVLSLPEKFLAAWFQSVTTRTAGFNTLNIGQLTDATLFIIISFMFVGASPGGTGGGIKTTTLRILLGSARSTLRGDSEVVMYERRLPVATILKAVAVLCGSALVAIGTTVLLAFLNQNMRFIDLLFESVSAFATVGLSTGITSQVTPLSQLVLVATMYVGRVGVLVFVSAILGDSHPTAVKYPEENLLVG</sequence>
<keyword evidence="7 10" id="KW-1133">Transmembrane helix</keyword>
<evidence type="ECO:0000256" key="2">
    <source>
        <dbReference type="ARBA" id="ARBA00022448"/>
    </source>
</evidence>
<dbReference type="GO" id="GO:0005886">
    <property type="term" value="C:plasma membrane"/>
    <property type="evidence" value="ECO:0007669"/>
    <property type="project" value="UniProtKB-SubCell"/>
</dbReference>
<dbReference type="OrthoDB" id="9810952at2"/>
<keyword evidence="3" id="KW-1003">Cell membrane</keyword>
<keyword evidence="9 10" id="KW-0472">Membrane</keyword>
<dbReference type="Proteomes" id="UP000016960">
    <property type="component" value="Unassembled WGS sequence"/>
</dbReference>
<evidence type="ECO:0000256" key="8">
    <source>
        <dbReference type="ARBA" id="ARBA00023065"/>
    </source>
</evidence>
<dbReference type="NCBIfam" id="TIGR00933">
    <property type="entry name" value="2a38"/>
    <property type="match status" value="1"/>
</dbReference>
<reference evidence="11 12" key="1">
    <citation type="submission" date="2013-05" db="EMBL/GenBank/DDBJ databases">
        <title>Draft genome sequence of Rubidibacter lacunae KORDI 51-2.</title>
        <authorList>
            <person name="Choi D.H."/>
            <person name="Noh J.H."/>
            <person name="Kwon K.-K."/>
            <person name="Lee J.-H."/>
            <person name="Ryu J.-Y."/>
        </authorList>
    </citation>
    <scope>NUCLEOTIDE SEQUENCE [LARGE SCALE GENOMIC DNA]</scope>
    <source>
        <strain evidence="11 12">KORDI 51-2</strain>
    </source>
</reference>
<feature type="transmembrane region" description="Helical" evidence="10">
    <location>
        <begin position="223"/>
        <end position="242"/>
    </location>
</feature>
<feature type="transmembrane region" description="Helical" evidence="10">
    <location>
        <begin position="66"/>
        <end position="90"/>
    </location>
</feature>
<evidence type="ECO:0000313" key="11">
    <source>
        <dbReference type="EMBL" id="ERN40444.1"/>
    </source>
</evidence>
<dbReference type="PANTHER" id="PTHR32024">
    <property type="entry name" value="TRK SYSTEM POTASSIUM UPTAKE PROTEIN TRKG-RELATED"/>
    <property type="match status" value="1"/>
</dbReference>
<feature type="transmembrane region" description="Helical" evidence="10">
    <location>
        <begin position="401"/>
        <end position="422"/>
    </location>
</feature>
<keyword evidence="8" id="KW-0406">Ion transport</keyword>
<name>U5DIM4_9CHRO</name>
<dbReference type="Pfam" id="PF02386">
    <property type="entry name" value="TrkH"/>
    <property type="match status" value="1"/>
</dbReference>
<dbReference type="InterPro" id="IPR004772">
    <property type="entry name" value="TrkH"/>
</dbReference>
<evidence type="ECO:0000256" key="7">
    <source>
        <dbReference type="ARBA" id="ARBA00022989"/>
    </source>
</evidence>
<evidence type="ECO:0000256" key="4">
    <source>
        <dbReference type="ARBA" id="ARBA00022538"/>
    </source>
</evidence>
<keyword evidence="5 10" id="KW-0812">Transmembrane</keyword>
<keyword evidence="12" id="KW-1185">Reference proteome</keyword>
<organism evidence="11 12">
    <name type="scientific">Rubidibacter lacunae KORDI 51-2</name>
    <dbReference type="NCBI Taxonomy" id="582515"/>
    <lineage>
        <taxon>Bacteria</taxon>
        <taxon>Bacillati</taxon>
        <taxon>Cyanobacteriota</taxon>
        <taxon>Cyanophyceae</taxon>
        <taxon>Oscillatoriophycideae</taxon>
        <taxon>Chroococcales</taxon>
        <taxon>Aphanothecaceae</taxon>
        <taxon>Rubidibacter</taxon>
    </lineage>
</organism>
<dbReference type="eggNOG" id="COG0168">
    <property type="taxonomic scope" value="Bacteria"/>
</dbReference>
<dbReference type="FunCoup" id="U5DIM4">
    <property type="interactions" value="214"/>
</dbReference>
<feature type="transmembrane region" description="Helical" evidence="10">
    <location>
        <begin position="341"/>
        <end position="365"/>
    </location>
</feature>
<comment type="caution">
    <text evidence="11">The sequence shown here is derived from an EMBL/GenBank/DDBJ whole genome shotgun (WGS) entry which is preliminary data.</text>
</comment>
<dbReference type="RefSeq" id="WP_022608590.1">
    <property type="nucleotide sequence ID" value="NZ_ASSJ01000076.1"/>
</dbReference>
<dbReference type="PANTHER" id="PTHR32024:SF1">
    <property type="entry name" value="KTR SYSTEM POTASSIUM UPTAKE PROTEIN B"/>
    <property type="match status" value="1"/>
</dbReference>
<dbReference type="EMBL" id="ASSJ01000076">
    <property type="protein sequence ID" value="ERN40444.1"/>
    <property type="molecule type" value="Genomic_DNA"/>
</dbReference>
<dbReference type="InParanoid" id="U5DIM4"/>
<gene>
    <name evidence="11" type="ORF">KR51_00029850</name>
</gene>
<dbReference type="AlphaFoldDB" id="U5DIM4"/>
<evidence type="ECO:0000256" key="10">
    <source>
        <dbReference type="SAM" id="Phobius"/>
    </source>
</evidence>
<dbReference type="PATRIC" id="fig|582515.4.peg.3354"/>
<proteinExistence type="predicted"/>
<accession>U5DIM4</accession>
<feature type="transmembrane region" description="Helical" evidence="10">
    <location>
        <begin position="117"/>
        <end position="141"/>
    </location>
</feature>
<protein>
    <submittedName>
        <fullName evidence="11">Potassium uptake protein, TrkH family</fullName>
    </submittedName>
</protein>
<dbReference type="GO" id="GO:0015379">
    <property type="term" value="F:potassium:chloride symporter activity"/>
    <property type="evidence" value="ECO:0007669"/>
    <property type="project" value="InterPro"/>
</dbReference>
<evidence type="ECO:0000256" key="9">
    <source>
        <dbReference type="ARBA" id="ARBA00023136"/>
    </source>
</evidence>
<evidence type="ECO:0000256" key="3">
    <source>
        <dbReference type="ARBA" id="ARBA00022475"/>
    </source>
</evidence>
<evidence type="ECO:0000256" key="6">
    <source>
        <dbReference type="ARBA" id="ARBA00022958"/>
    </source>
</evidence>
<evidence type="ECO:0000256" key="5">
    <source>
        <dbReference type="ARBA" id="ARBA00022692"/>
    </source>
</evidence>
<keyword evidence="6" id="KW-0630">Potassium</keyword>
<evidence type="ECO:0000256" key="1">
    <source>
        <dbReference type="ARBA" id="ARBA00004651"/>
    </source>
</evidence>
<feature type="transmembrane region" description="Helical" evidence="10">
    <location>
        <begin position="177"/>
        <end position="202"/>
    </location>
</feature>
<feature type="transmembrane region" description="Helical" evidence="10">
    <location>
        <begin position="285"/>
        <end position="307"/>
    </location>
</feature>
<evidence type="ECO:0000313" key="12">
    <source>
        <dbReference type="Proteomes" id="UP000016960"/>
    </source>
</evidence>
<keyword evidence="4" id="KW-0633">Potassium transport</keyword>
<dbReference type="InterPro" id="IPR003445">
    <property type="entry name" value="Cat_transpt"/>
</dbReference>
<dbReference type="STRING" id="582515.KR51_00029850"/>